<evidence type="ECO:0000256" key="2">
    <source>
        <dbReference type="SAM" id="MobiDB-lite"/>
    </source>
</evidence>
<protein>
    <submittedName>
        <fullName evidence="3">Uncharacterized protein</fullName>
    </submittedName>
</protein>
<proteinExistence type="predicted"/>
<evidence type="ECO:0000313" key="3">
    <source>
        <dbReference type="EMBL" id="KAF7551276.1"/>
    </source>
</evidence>
<dbReference type="Proteomes" id="UP000722485">
    <property type="component" value="Unassembled WGS sequence"/>
</dbReference>
<sequence length="139" mass="15900">MSDTDPRVLLAGVFEQMEARIEAQMIARIEARAKQQDALFAQAEESQRQIEARLTELTKEVAKLKELLPHADPVVPTTEQTPSVDRRPILTPKPAIGKIQKRTFQSSQGELDMAAQRPKKHDMYSPIKWWRVDPTEKKL</sequence>
<dbReference type="AlphaFoldDB" id="A0A9P5HFH7"/>
<name>A0A9P5HFH7_9HYPO</name>
<feature type="region of interest" description="Disordered" evidence="2">
    <location>
        <begin position="72"/>
        <end position="97"/>
    </location>
</feature>
<gene>
    <name evidence="3" type="ORF">G7Z17_g5121</name>
</gene>
<accession>A0A9P5HFH7</accession>
<evidence type="ECO:0000256" key="1">
    <source>
        <dbReference type="SAM" id="Coils"/>
    </source>
</evidence>
<keyword evidence="4" id="KW-1185">Reference proteome</keyword>
<dbReference type="EMBL" id="JAANBB010000081">
    <property type="protein sequence ID" value="KAF7551276.1"/>
    <property type="molecule type" value="Genomic_DNA"/>
</dbReference>
<evidence type="ECO:0000313" key="4">
    <source>
        <dbReference type="Proteomes" id="UP000722485"/>
    </source>
</evidence>
<keyword evidence="1" id="KW-0175">Coiled coil</keyword>
<comment type="caution">
    <text evidence="3">The sequence shown here is derived from an EMBL/GenBank/DDBJ whole genome shotgun (WGS) entry which is preliminary data.</text>
</comment>
<feature type="coiled-coil region" evidence="1">
    <location>
        <begin position="26"/>
        <end position="67"/>
    </location>
</feature>
<reference evidence="3" key="1">
    <citation type="submission" date="2020-03" db="EMBL/GenBank/DDBJ databases">
        <title>Draft Genome Sequence of Cylindrodendrum hubeiense.</title>
        <authorList>
            <person name="Buettner E."/>
            <person name="Kellner H."/>
        </authorList>
    </citation>
    <scope>NUCLEOTIDE SEQUENCE</scope>
    <source>
        <strain evidence="3">IHI 201604</strain>
    </source>
</reference>
<organism evidence="3 4">
    <name type="scientific">Cylindrodendrum hubeiense</name>
    <dbReference type="NCBI Taxonomy" id="595255"/>
    <lineage>
        <taxon>Eukaryota</taxon>
        <taxon>Fungi</taxon>
        <taxon>Dikarya</taxon>
        <taxon>Ascomycota</taxon>
        <taxon>Pezizomycotina</taxon>
        <taxon>Sordariomycetes</taxon>
        <taxon>Hypocreomycetidae</taxon>
        <taxon>Hypocreales</taxon>
        <taxon>Nectriaceae</taxon>
        <taxon>Cylindrodendrum</taxon>
    </lineage>
</organism>